<evidence type="ECO:0000256" key="6">
    <source>
        <dbReference type="ARBA" id="ARBA00023242"/>
    </source>
</evidence>
<comment type="similarity">
    <text evidence="3 8">Belongs to the fungal TPase family.</text>
</comment>
<reference evidence="11" key="1">
    <citation type="journal article" date="2020" name="Stud. Mycol.">
        <title>101 Dothideomycetes genomes: a test case for predicting lifestyles and emergence of pathogens.</title>
        <authorList>
            <person name="Haridas S."/>
            <person name="Albert R."/>
            <person name="Binder M."/>
            <person name="Bloem J."/>
            <person name="Labutti K."/>
            <person name="Salamov A."/>
            <person name="Andreopoulos B."/>
            <person name="Baker S."/>
            <person name="Barry K."/>
            <person name="Bills G."/>
            <person name="Bluhm B."/>
            <person name="Cannon C."/>
            <person name="Castanera R."/>
            <person name="Culley D."/>
            <person name="Daum C."/>
            <person name="Ezra D."/>
            <person name="Gonzalez J."/>
            <person name="Henrissat B."/>
            <person name="Kuo A."/>
            <person name="Liang C."/>
            <person name="Lipzen A."/>
            <person name="Lutzoni F."/>
            <person name="Magnuson J."/>
            <person name="Mondo S."/>
            <person name="Nolan M."/>
            <person name="Ohm R."/>
            <person name="Pangilinan J."/>
            <person name="Park H.-J."/>
            <person name="Ramirez L."/>
            <person name="Alfaro M."/>
            <person name="Sun H."/>
            <person name="Tritt A."/>
            <person name="Yoshinaga Y."/>
            <person name="Zwiers L.-H."/>
            <person name="Turgeon B."/>
            <person name="Goodwin S."/>
            <person name="Spatafora J."/>
            <person name="Crous P."/>
            <person name="Grigoriev I."/>
        </authorList>
    </citation>
    <scope>NUCLEOTIDE SEQUENCE</scope>
    <source>
        <strain evidence="11">CBS 113979</strain>
    </source>
</reference>
<evidence type="ECO:0000256" key="7">
    <source>
        <dbReference type="ARBA" id="ARBA00047740"/>
    </source>
</evidence>
<dbReference type="Proteomes" id="UP000800041">
    <property type="component" value="Unassembled WGS sequence"/>
</dbReference>
<dbReference type="PANTHER" id="PTHR28118:SF1">
    <property type="entry name" value="POLYNUCLEOTIDE 5'-TRIPHOSPHATASE CTL1-RELATED"/>
    <property type="match status" value="1"/>
</dbReference>
<dbReference type="PANTHER" id="PTHR28118">
    <property type="entry name" value="POLYNUCLEOTIDE 5'-TRIPHOSPHATASE-RELATED"/>
    <property type="match status" value="1"/>
</dbReference>
<feature type="compositionally biased region" description="Basic residues" evidence="9">
    <location>
        <begin position="95"/>
        <end position="104"/>
    </location>
</feature>
<dbReference type="AlphaFoldDB" id="A0A6G1HBN1"/>
<evidence type="ECO:0000256" key="9">
    <source>
        <dbReference type="SAM" id="MobiDB-lite"/>
    </source>
</evidence>
<dbReference type="Pfam" id="PF02940">
    <property type="entry name" value="mRNA_triPase"/>
    <property type="match status" value="1"/>
</dbReference>
<feature type="region of interest" description="Disordered" evidence="9">
    <location>
        <begin position="1"/>
        <end position="124"/>
    </location>
</feature>
<comment type="subunit">
    <text evidence="8">Heterodimer. The mRNA-capping enzyme is composed of two separate chains alpha and beta, respectively a mRNA guanylyltransferase and an mRNA 5'-triphosphate monophosphatase.</text>
</comment>
<dbReference type="Gene3D" id="3.20.100.10">
    <property type="entry name" value="mRNA triphosphatase Cet1-like"/>
    <property type="match status" value="1"/>
</dbReference>
<evidence type="ECO:0000259" key="10">
    <source>
        <dbReference type="Pfam" id="PF02940"/>
    </source>
</evidence>
<dbReference type="EMBL" id="ML977142">
    <property type="protein sequence ID" value="KAF1990452.1"/>
    <property type="molecule type" value="Genomic_DNA"/>
</dbReference>
<accession>A0A6G1HBN1</accession>
<dbReference type="GO" id="GO:0006370">
    <property type="term" value="P:7-methylguanosine mRNA capping"/>
    <property type="evidence" value="ECO:0007669"/>
    <property type="project" value="UniProtKB-UniRule"/>
</dbReference>
<dbReference type="CDD" id="cd07470">
    <property type="entry name" value="CYTH-like_mRNA_RTPase"/>
    <property type="match status" value="1"/>
</dbReference>
<evidence type="ECO:0000256" key="2">
    <source>
        <dbReference type="ARBA" id="ARBA00004123"/>
    </source>
</evidence>
<keyword evidence="6 8" id="KW-0539">Nucleus</keyword>
<evidence type="ECO:0000256" key="3">
    <source>
        <dbReference type="ARBA" id="ARBA00006345"/>
    </source>
</evidence>
<dbReference type="EC" id="3.6.1.74" evidence="8"/>
<keyword evidence="12" id="KW-1185">Reference proteome</keyword>
<dbReference type="InterPro" id="IPR033469">
    <property type="entry name" value="CYTH-like_dom_sf"/>
</dbReference>
<name>A0A6G1HBN1_9PEZI</name>
<keyword evidence="8" id="KW-0506">mRNA capping</keyword>
<keyword evidence="5 8" id="KW-0378">Hydrolase</keyword>
<comment type="function">
    <text evidence="8">First step of mRNA capping. Converts the 5'-triphosphate end of a nascent mRNA chain into a diphosphate end.</text>
</comment>
<comment type="catalytic activity">
    <reaction evidence="7">
        <text>a 5'-end triphospho-ribonucleoside in mRNA + H2O = a 5'-end diphospho-ribonucleoside in mRNA + phosphate + H(+)</text>
        <dbReference type="Rhea" id="RHEA:67004"/>
        <dbReference type="Rhea" id="RHEA-COMP:17164"/>
        <dbReference type="Rhea" id="RHEA-COMP:17165"/>
        <dbReference type="ChEBI" id="CHEBI:15377"/>
        <dbReference type="ChEBI" id="CHEBI:15378"/>
        <dbReference type="ChEBI" id="CHEBI:43474"/>
        <dbReference type="ChEBI" id="CHEBI:167616"/>
        <dbReference type="ChEBI" id="CHEBI:167618"/>
        <dbReference type="EC" id="3.6.1.74"/>
    </reaction>
    <physiologicalReaction direction="left-to-right" evidence="7">
        <dbReference type="Rhea" id="RHEA:67005"/>
    </physiologicalReaction>
</comment>
<protein>
    <recommendedName>
        <fullName evidence="8">mRNA-capping enzyme subunit beta</fullName>
        <ecNumber evidence="8">3.6.1.74</ecNumber>
    </recommendedName>
    <alternativeName>
        <fullName evidence="8">mRNA 5'-phosphatase</fullName>
    </alternativeName>
    <alternativeName>
        <fullName evidence="8">mRNA 5'-triphosphate monophosphatase</fullName>
    </alternativeName>
</protein>
<evidence type="ECO:0000256" key="5">
    <source>
        <dbReference type="ARBA" id="ARBA00022801"/>
    </source>
</evidence>
<evidence type="ECO:0000313" key="12">
    <source>
        <dbReference type="Proteomes" id="UP000800041"/>
    </source>
</evidence>
<evidence type="ECO:0000313" key="11">
    <source>
        <dbReference type="EMBL" id="KAF1990452.1"/>
    </source>
</evidence>
<dbReference type="InterPro" id="IPR004206">
    <property type="entry name" value="mRNA_triPase_Cet1"/>
</dbReference>
<feature type="domain" description="mRNA triphosphatase Cet1-like" evidence="10">
    <location>
        <begin position="130"/>
        <end position="364"/>
    </location>
</feature>
<keyword evidence="4 8" id="KW-0507">mRNA processing</keyword>
<dbReference type="InterPro" id="IPR040343">
    <property type="entry name" value="Cet1/Ctl1"/>
</dbReference>
<dbReference type="InterPro" id="IPR037009">
    <property type="entry name" value="mRNA_triPase_Cet1_sf"/>
</dbReference>
<dbReference type="GO" id="GO:0004651">
    <property type="term" value="F:polynucleotide 5'-phosphatase activity"/>
    <property type="evidence" value="ECO:0007669"/>
    <property type="project" value="UniProtKB-UniRule"/>
</dbReference>
<comment type="cofactor">
    <cofactor evidence="1 8">
        <name>Mg(2+)</name>
        <dbReference type="ChEBI" id="CHEBI:18420"/>
    </cofactor>
</comment>
<dbReference type="GO" id="GO:0031533">
    <property type="term" value="C:mRNA capping enzyme complex"/>
    <property type="evidence" value="ECO:0007669"/>
    <property type="project" value="UniProtKB-UniRule"/>
</dbReference>
<dbReference type="GO" id="GO:0140818">
    <property type="term" value="F:mRNA 5'-triphosphate monophosphatase activity"/>
    <property type="evidence" value="ECO:0007669"/>
    <property type="project" value="UniProtKB-EC"/>
</dbReference>
<evidence type="ECO:0000256" key="4">
    <source>
        <dbReference type="ARBA" id="ARBA00022664"/>
    </source>
</evidence>
<dbReference type="OrthoDB" id="272147at2759"/>
<proteinExistence type="inferred from homology"/>
<evidence type="ECO:0000256" key="8">
    <source>
        <dbReference type="RuleBase" id="RU367053"/>
    </source>
</evidence>
<sequence>MDLKAILNNESSRRSTPIGAPISSLKSAAKPPTPTNTNGTKVSTAVDSLPSPSKKRKLEDTDDADDQPAPKRSRRHVPVPIWATKMAQRIEPKPRPRTNGHHHPPTGAPNGHARPTGGHEGSITGIAPFEELRRKVMDFIFENVVQGAGETLANNENEFPSEIEIEGKLGELIDHRTRQRLFLGNCTEAVLSPGVEAQFRSIMSISQHKHLNGFLNKETERSLAAGRRKITYAHTYDEDKFYTLTAVGLASIPPHLRSLMNPHHTPKVRVTTNQKTGEIINKIVKIRVKDLDISLPSSLFDCRISINIEIKYNGELGEPAEGGTGGRKKDRMSYVHQNCQIDLTQVRAVDRPQAEPSHELEVEVIDAMKLRNEGQLAHQGKDNMYEAICEEFLNNLRVLSRAQPRHLQA</sequence>
<comment type="subcellular location">
    <subcellularLocation>
        <location evidence="2 8">Nucleus</location>
    </subcellularLocation>
</comment>
<evidence type="ECO:0000256" key="1">
    <source>
        <dbReference type="ARBA" id="ARBA00001946"/>
    </source>
</evidence>
<dbReference type="SUPFAM" id="SSF55154">
    <property type="entry name" value="CYTH-like phosphatases"/>
    <property type="match status" value="1"/>
</dbReference>
<gene>
    <name evidence="11" type="ORF">K402DRAFT_390071</name>
</gene>
<organism evidence="11 12">
    <name type="scientific">Aulographum hederae CBS 113979</name>
    <dbReference type="NCBI Taxonomy" id="1176131"/>
    <lineage>
        <taxon>Eukaryota</taxon>
        <taxon>Fungi</taxon>
        <taxon>Dikarya</taxon>
        <taxon>Ascomycota</taxon>
        <taxon>Pezizomycotina</taxon>
        <taxon>Dothideomycetes</taxon>
        <taxon>Pleosporomycetidae</taxon>
        <taxon>Aulographales</taxon>
        <taxon>Aulographaceae</taxon>
    </lineage>
</organism>